<feature type="compositionally biased region" description="Acidic residues" evidence="1">
    <location>
        <begin position="37"/>
        <end position="55"/>
    </location>
</feature>
<dbReference type="InterPro" id="IPR026130">
    <property type="entry name" value="PPP1R26"/>
</dbReference>
<evidence type="ECO:0000256" key="1">
    <source>
        <dbReference type="SAM" id="MobiDB-lite"/>
    </source>
</evidence>
<sequence>MEVSRGSSSSLTKIYKATRVGGSDSDDRLEEVIQLYGEEEGEGDSSSVDSDDSLEQEIRTFGALKAQSRRDTCPQSSHSPLALPGPNRQACGPKAPVSKTLDLSLSCKGQCRGGGNTLWPSIPKKTREVAKEGASDAALGQRKAQPAKEKPVRRLEGRAGQEVASPLQDCRAG</sequence>
<reference evidence="4" key="1">
    <citation type="journal article" date="2013" name="Science">
        <title>Comparative analysis of bat genomes provides insight into the evolution of flight and immunity.</title>
        <authorList>
            <person name="Zhang G."/>
            <person name="Cowled C."/>
            <person name="Shi Z."/>
            <person name="Huang Z."/>
            <person name="Bishop-Lilly K.A."/>
            <person name="Fang X."/>
            <person name="Wynne J.W."/>
            <person name="Xiong Z."/>
            <person name="Baker M.L."/>
            <person name="Zhao W."/>
            <person name="Tachedjian M."/>
            <person name="Zhu Y."/>
            <person name="Zhou P."/>
            <person name="Jiang X."/>
            <person name="Ng J."/>
            <person name="Yang L."/>
            <person name="Wu L."/>
            <person name="Xiao J."/>
            <person name="Feng Y."/>
            <person name="Chen Y."/>
            <person name="Sun X."/>
            <person name="Zhang Y."/>
            <person name="Marsh G.A."/>
            <person name="Crameri G."/>
            <person name="Broder C.C."/>
            <person name="Frey K.G."/>
            <person name="Wang L.F."/>
            <person name="Wang J."/>
        </authorList>
    </citation>
    <scope>NUCLEOTIDE SEQUENCE [LARGE SCALE GENOMIC DNA]</scope>
</reference>
<dbReference type="PANTHER" id="PTHR15724">
    <property type="entry name" value="PROTEIN PHOSPHATASE 1 REGULATORY SUBUNIT 26"/>
    <property type="match status" value="1"/>
</dbReference>
<feature type="region of interest" description="Disordered" evidence="1">
    <location>
        <begin position="62"/>
        <end position="96"/>
    </location>
</feature>
<name>L5LT55_MYODS</name>
<gene>
    <name evidence="3" type="ORF">MDA_GLEAN10010265</name>
</gene>
<feature type="domain" description="Protein phosphatase 1 regulatory subunit 26 N-terminal" evidence="2">
    <location>
        <begin position="42"/>
        <end position="152"/>
    </location>
</feature>
<dbReference type="GO" id="GO:0004864">
    <property type="term" value="F:protein phosphatase inhibitor activity"/>
    <property type="evidence" value="ECO:0007669"/>
    <property type="project" value="InterPro"/>
</dbReference>
<protein>
    <submittedName>
        <fullName evidence="3">Protein KIAA0649</fullName>
    </submittedName>
</protein>
<feature type="compositionally biased region" description="Polar residues" evidence="1">
    <location>
        <begin position="1"/>
        <end position="12"/>
    </location>
</feature>
<feature type="region of interest" description="Disordered" evidence="1">
    <location>
        <begin position="36"/>
        <end position="55"/>
    </location>
</feature>
<feature type="compositionally biased region" description="Basic and acidic residues" evidence="1">
    <location>
        <begin position="146"/>
        <end position="159"/>
    </location>
</feature>
<keyword evidence="4" id="KW-1185">Reference proteome</keyword>
<dbReference type="InterPro" id="IPR031474">
    <property type="entry name" value="PPP1R26_N"/>
</dbReference>
<dbReference type="AlphaFoldDB" id="L5LT55"/>
<dbReference type="Pfam" id="PF15740">
    <property type="entry name" value="PPP1R26_N"/>
    <property type="match status" value="1"/>
</dbReference>
<evidence type="ECO:0000313" key="3">
    <source>
        <dbReference type="EMBL" id="ELK29210.1"/>
    </source>
</evidence>
<dbReference type="EMBL" id="KB108118">
    <property type="protein sequence ID" value="ELK29210.1"/>
    <property type="molecule type" value="Genomic_DNA"/>
</dbReference>
<organism evidence="3 4">
    <name type="scientific">Myotis davidii</name>
    <name type="common">David's myotis</name>
    <dbReference type="NCBI Taxonomy" id="225400"/>
    <lineage>
        <taxon>Eukaryota</taxon>
        <taxon>Metazoa</taxon>
        <taxon>Chordata</taxon>
        <taxon>Craniata</taxon>
        <taxon>Vertebrata</taxon>
        <taxon>Euteleostomi</taxon>
        <taxon>Mammalia</taxon>
        <taxon>Eutheria</taxon>
        <taxon>Laurasiatheria</taxon>
        <taxon>Chiroptera</taxon>
        <taxon>Yangochiroptera</taxon>
        <taxon>Vespertilionidae</taxon>
        <taxon>Myotis</taxon>
    </lineage>
</organism>
<dbReference type="Proteomes" id="UP000010556">
    <property type="component" value="Unassembled WGS sequence"/>
</dbReference>
<dbReference type="PANTHER" id="PTHR15724:SF0">
    <property type="entry name" value="PROTEIN PHOSPHATASE 1 REGULATORY SUBUNIT 26"/>
    <property type="match status" value="1"/>
</dbReference>
<feature type="compositionally biased region" description="Basic and acidic residues" evidence="1">
    <location>
        <begin position="125"/>
        <end position="134"/>
    </location>
</feature>
<accession>L5LT55</accession>
<feature type="region of interest" description="Disordered" evidence="1">
    <location>
        <begin position="112"/>
        <end position="173"/>
    </location>
</feature>
<proteinExistence type="predicted"/>
<evidence type="ECO:0000313" key="4">
    <source>
        <dbReference type="Proteomes" id="UP000010556"/>
    </source>
</evidence>
<evidence type="ECO:0000259" key="2">
    <source>
        <dbReference type="Pfam" id="PF15740"/>
    </source>
</evidence>
<feature type="region of interest" description="Disordered" evidence="1">
    <location>
        <begin position="1"/>
        <end position="29"/>
    </location>
</feature>